<dbReference type="OrthoDB" id="297643at2759"/>
<proteinExistence type="inferred from homology"/>
<accession>A0A1R2AMK3</accession>
<dbReference type="SUPFAM" id="SSF48371">
    <property type="entry name" value="ARM repeat"/>
    <property type="match status" value="1"/>
</dbReference>
<dbReference type="Pfam" id="PF04118">
    <property type="entry name" value="Dopey_N"/>
    <property type="match status" value="1"/>
</dbReference>
<keyword evidence="6" id="KW-1185">Reference proteome</keyword>
<dbReference type="EMBL" id="MPUH01001946">
    <property type="protein sequence ID" value="OMJ65773.1"/>
    <property type="molecule type" value="Genomic_DNA"/>
</dbReference>
<keyword evidence="2" id="KW-0653">Protein transport</keyword>
<evidence type="ECO:0000313" key="5">
    <source>
        <dbReference type="EMBL" id="OMJ65773.1"/>
    </source>
</evidence>
<evidence type="ECO:0000256" key="2">
    <source>
        <dbReference type="ARBA" id="ARBA00022927"/>
    </source>
</evidence>
<reference evidence="5 6" key="1">
    <citation type="submission" date="2016-11" db="EMBL/GenBank/DDBJ databases">
        <title>The macronuclear genome of Stentor coeruleus: a giant cell with tiny introns.</title>
        <authorList>
            <person name="Slabodnick M."/>
            <person name="Ruby J.G."/>
            <person name="Reiff S.B."/>
            <person name="Swart E.C."/>
            <person name="Gosai S."/>
            <person name="Prabakaran S."/>
            <person name="Witkowska E."/>
            <person name="Larue G.E."/>
            <person name="Fisher S."/>
            <person name="Freeman R.M."/>
            <person name="Gunawardena J."/>
            <person name="Chu W."/>
            <person name="Stover N.A."/>
            <person name="Gregory B.D."/>
            <person name="Nowacki M."/>
            <person name="Derisi J."/>
            <person name="Roy S.W."/>
            <person name="Marshall W.F."/>
            <person name="Sood P."/>
        </authorList>
    </citation>
    <scope>NUCLEOTIDE SEQUENCE [LARGE SCALE GENOMIC DNA]</scope>
    <source>
        <strain evidence="5">WM001</strain>
    </source>
</reference>
<comment type="similarity">
    <text evidence="3">Belongs to the DOP1 family.</text>
</comment>
<dbReference type="GO" id="GO:0015031">
    <property type="term" value="P:protein transport"/>
    <property type="evidence" value="ECO:0007669"/>
    <property type="project" value="UniProtKB-KW"/>
</dbReference>
<organism evidence="5 6">
    <name type="scientific">Stentor coeruleus</name>
    <dbReference type="NCBI Taxonomy" id="5963"/>
    <lineage>
        <taxon>Eukaryota</taxon>
        <taxon>Sar</taxon>
        <taxon>Alveolata</taxon>
        <taxon>Ciliophora</taxon>
        <taxon>Postciliodesmatophora</taxon>
        <taxon>Heterotrichea</taxon>
        <taxon>Heterotrichida</taxon>
        <taxon>Stentoridae</taxon>
        <taxon>Stentor</taxon>
    </lineage>
</organism>
<dbReference type="InterPro" id="IPR016024">
    <property type="entry name" value="ARM-type_fold"/>
</dbReference>
<dbReference type="PANTHER" id="PTHR14042">
    <property type="entry name" value="DOPEY-RELATED"/>
    <property type="match status" value="1"/>
</dbReference>
<evidence type="ECO:0000313" key="6">
    <source>
        <dbReference type="Proteomes" id="UP000187209"/>
    </source>
</evidence>
<evidence type="ECO:0000256" key="1">
    <source>
        <dbReference type="ARBA" id="ARBA00022448"/>
    </source>
</evidence>
<sequence>MDYNLSGKKIAQMLDKVHTKAQKSEKDIEYSLYLTNVLVIYLNRSAQPSQTSKLLCDLPFFIDIHPLRYLVSLGPYFAQGHLSDKKKLLEIMKKHYYANEKKLSVSIFALVINSFRAISECNEISSEVVQSIDSLSRITRVHECVWKVVLKSPKARLPALNYLHYRLVVDNKHRALHALLCCLDDQSLQVKRCALDLLKRVFSFTSPEVDKSYKLAILRKILGLLLMGDRPVTIKVNEWLTPNQDKCLDIQAVETISEALLLMLEGPDIDNTVVIISNFIYNSDSGREILKQVLIPLAIYDYSGHQPASESITSLIKSHETLFWQQFLQYFDKAFKEKFDKKPLYRVLEHALIRINYQHTTIDKLILMHFKYANEDPEAYINYAIHLLQYIEKTSINNLNLLDLKLTLGKHWKLYAKLLLRFAKLGLSCKELIEDLLEEYKEDDDDFIEVININLEYNHKVLRKDNVEFVLKYSMLNNTSETLEKLIKIIPGKVNSLLETLLTYEPIEGIKSLIYIQNLQLEFSSDLLIKASELFSDDDPEIKYLAIMWLNKVYTCNSDIFSSFMNSLEVKSKLPSQYILECSKILQALRELLKHGGEIVLKMLTHFYPTRFFANIEQFLVNPPHFSYPLKILTYEVACEIVKFSSIEASAHFIDISMAALMQAIKSEDCKLLLILKQLLENNLNVLKYEAQSGINSRGLVNIQESLVRLIVFEEKSVRNAWLDFIEKLVPFIIEHLDESTSVSYINAFLKKYFLSFHENHDKKILDAIWKLTRHVILQKDYCYDKNRKKLVYNSLQKYLDTVVLSIGTSTENFSYEIVSLLKSYNEYKFVKSFIFIWTEYCPYDKNYWPMLDKYIEIFPIISLDLVNVFTQLKAFLLKNFDIFNSENEEKILSIGSLIYKLHEKLEKPTKGRIWHEAIEIYKSLLKSRIVEIRVFVIYSINALIESLGKKSLFVQEKLEMKKMIKEIVGETFANMRVKKVAMQMPYPYVLVDEVPTVSQVYSVVIKNCIHNIIDIGD</sequence>
<name>A0A1R2AMK3_9CILI</name>
<evidence type="ECO:0000256" key="3">
    <source>
        <dbReference type="ARBA" id="ARBA00046326"/>
    </source>
</evidence>
<dbReference type="GO" id="GO:0005802">
    <property type="term" value="C:trans-Golgi network"/>
    <property type="evidence" value="ECO:0007669"/>
    <property type="project" value="TreeGrafter"/>
</dbReference>
<keyword evidence="1" id="KW-0813">Transport</keyword>
<dbReference type="Proteomes" id="UP000187209">
    <property type="component" value="Unassembled WGS sequence"/>
</dbReference>
<dbReference type="PANTHER" id="PTHR14042:SF24">
    <property type="entry name" value="PROTEIN DOPEY-1 HOMOLOG"/>
    <property type="match status" value="1"/>
</dbReference>
<dbReference type="GO" id="GO:0006895">
    <property type="term" value="P:Golgi to endosome transport"/>
    <property type="evidence" value="ECO:0007669"/>
    <property type="project" value="InterPro"/>
</dbReference>
<evidence type="ECO:0000259" key="4">
    <source>
        <dbReference type="Pfam" id="PF04118"/>
    </source>
</evidence>
<protein>
    <recommendedName>
        <fullName evidence="4">DOP1 N-terminal domain-containing protein</fullName>
    </recommendedName>
</protein>
<gene>
    <name evidence="5" type="ORF">SteCoe_37637</name>
</gene>
<dbReference type="InterPro" id="IPR007249">
    <property type="entry name" value="DOP1_N"/>
</dbReference>
<comment type="caution">
    <text evidence="5">The sequence shown here is derived from an EMBL/GenBank/DDBJ whole genome shotgun (WGS) entry which is preliminary data.</text>
</comment>
<dbReference type="InterPro" id="IPR040314">
    <property type="entry name" value="DOP1"/>
</dbReference>
<dbReference type="AlphaFoldDB" id="A0A1R2AMK3"/>
<feature type="domain" description="DOP1 N-terminal" evidence="4">
    <location>
        <begin position="69"/>
        <end position="242"/>
    </location>
</feature>
<dbReference type="GO" id="GO:0005768">
    <property type="term" value="C:endosome"/>
    <property type="evidence" value="ECO:0007669"/>
    <property type="project" value="TreeGrafter"/>
</dbReference>
<dbReference type="GO" id="GO:0005829">
    <property type="term" value="C:cytosol"/>
    <property type="evidence" value="ECO:0007669"/>
    <property type="project" value="GOC"/>
</dbReference>